<accession>A0ACA9M1Q9</accession>
<proteinExistence type="predicted"/>
<keyword evidence="2" id="KW-1185">Reference proteome</keyword>
<evidence type="ECO:0000313" key="2">
    <source>
        <dbReference type="Proteomes" id="UP000789920"/>
    </source>
</evidence>
<evidence type="ECO:0000313" key="1">
    <source>
        <dbReference type="EMBL" id="CAG8564668.1"/>
    </source>
</evidence>
<reference evidence="1" key="1">
    <citation type="submission" date="2021-06" db="EMBL/GenBank/DDBJ databases">
        <authorList>
            <person name="Kallberg Y."/>
            <person name="Tangrot J."/>
            <person name="Rosling A."/>
        </authorList>
    </citation>
    <scope>NUCLEOTIDE SEQUENCE</scope>
    <source>
        <strain evidence="1">MA461A</strain>
    </source>
</reference>
<gene>
    <name evidence="1" type="ORF">RPERSI_LOCUS4509</name>
</gene>
<dbReference type="EMBL" id="CAJVQC010006234">
    <property type="protein sequence ID" value="CAG8564668.1"/>
    <property type="molecule type" value="Genomic_DNA"/>
</dbReference>
<name>A0ACA9M1Q9_9GLOM</name>
<comment type="caution">
    <text evidence="1">The sequence shown here is derived from an EMBL/GenBank/DDBJ whole genome shotgun (WGS) entry which is preliminary data.</text>
</comment>
<organism evidence="1 2">
    <name type="scientific">Racocetra persica</name>
    <dbReference type="NCBI Taxonomy" id="160502"/>
    <lineage>
        <taxon>Eukaryota</taxon>
        <taxon>Fungi</taxon>
        <taxon>Fungi incertae sedis</taxon>
        <taxon>Mucoromycota</taxon>
        <taxon>Glomeromycotina</taxon>
        <taxon>Glomeromycetes</taxon>
        <taxon>Diversisporales</taxon>
        <taxon>Gigasporaceae</taxon>
        <taxon>Racocetra</taxon>
    </lineage>
</organism>
<sequence length="76" mass="9033">MAELLRRTKKIKSESSEKQKLFLISKTSYTSVKEETLDNWIKKTLKEADIDIREENTNKELQNNSIQRMTPRQSFN</sequence>
<dbReference type="Proteomes" id="UP000789920">
    <property type="component" value="Unassembled WGS sequence"/>
</dbReference>
<protein>
    <submittedName>
        <fullName evidence="1">35554_t:CDS:1</fullName>
    </submittedName>
</protein>